<dbReference type="SUPFAM" id="SSF53927">
    <property type="entry name" value="Cytidine deaminase-like"/>
    <property type="match status" value="1"/>
</dbReference>
<comment type="caution">
    <text evidence="4">The sequence shown here is derived from an EMBL/GenBank/DDBJ whole genome shotgun (WGS) entry which is preliminary data.</text>
</comment>
<accession>A0AA45W7I7</accession>
<evidence type="ECO:0000256" key="3">
    <source>
        <dbReference type="HAMAP-Rule" id="MF_00187"/>
    </source>
</evidence>
<comment type="caution">
    <text evidence="3">Lacks conserved residue(s) required for the propagation of feature annotation.</text>
</comment>
<keyword evidence="2 3" id="KW-0501">Molybdenum cofactor biosynthesis</keyword>
<evidence type="ECO:0000256" key="1">
    <source>
        <dbReference type="ARBA" id="ARBA00022490"/>
    </source>
</evidence>
<dbReference type="Gene3D" id="3.40.140.10">
    <property type="entry name" value="Cytidine Deaminase, domain 2"/>
    <property type="match status" value="1"/>
</dbReference>
<dbReference type="GO" id="GO:0006777">
    <property type="term" value="P:Mo-molybdopterin cofactor biosynthetic process"/>
    <property type="evidence" value="ECO:0007669"/>
    <property type="project" value="UniProtKB-UniRule"/>
</dbReference>
<dbReference type="HAMAP" id="MF_00187">
    <property type="entry name" value="FdhD"/>
    <property type="match status" value="1"/>
</dbReference>
<dbReference type="AlphaFoldDB" id="A0AA45W7I7"/>
<dbReference type="PANTHER" id="PTHR30592:SF1">
    <property type="entry name" value="SULFUR CARRIER PROTEIN FDHD"/>
    <property type="match status" value="1"/>
</dbReference>
<proteinExistence type="inferred from homology"/>
<dbReference type="PIRSF" id="PIRSF015626">
    <property type="entry name" value="FdhD"/>
    <property type="match status" value="1"/>
</dbReference>
<dbReference type="Proteomes" id="UP000186216">
    <property type="component" value="Unassembled WGS sequence"/>
</dbReference>
<evidence type="ECO:0000313" key="5">
    <source>
        <dbReference type="Proteomes" id="UP000186216"/>
    </source>
</evidence>
<dbReference type="InterPro" id="IPR016193">
    <property type="entry name" value="Cytidine_deaminase-like"/>
</dbReference>
<feature type="active site" description="Cysteine persulfide intermediate" evidence="3">
    <location>
        <position position="108"/>
    </location>
</feature>
<dbReference type="PANTHER" id="PTHR30592">
    <property type="entry name" value="FORMATE DEHYDROGENASE"/>
    <property type="match status" value="1"/>
</dbReference>
<dbReference type="EMBL" id="FTOU01000017">
    <property type="protein sequence ID" value="SIT09521.1"/>
    <property type="molecule type" value="Genomic_DNA"/>
</dbReference>
<organism evidence="4 5">
    <name type="scientific">Paracoccus saliphilus</name>
    <dbReference type="NCBI Taxonomy" id="405559"/>
    <lineage>
        <taxon>Bacteria</taxon>
        <taxon>Pseudomonadati</taxon>
        <taxon>Pseudomonadota</taxon>
        <taxon>Alphaproteobacteria</taxon>
        <taxon>Rhodobacterales</taxon>
        <taxon>Paracoccaceae</taxon>
        <taxon>Paracoccus</taxon>
    </lineage>
</organism>
<dbReference type="NCBIfam" id="TIGR00129">
    <property type="entry name" value="fdhD_narQ"/>
    <property type="match status" value="1"/>
</dbReference>
<reference evidence="4 5" key="1">
    <citation type="submission" date="2017-01" db="EMBL/GenBank/DDBJ databases">
        <authorList>
            <person name="Varghese N."/>
            <person name="Submissions S."/>
        </authorList>
    </citation>
    <scope>NUCLEOTIDE SEQUENCE [LARGE SCALE GENOMIC DNA]</scope>
    <source>
        <strain evidence="4 5">DSM 18447</strain>
    </source>
</reference>
<evidence type="ECO:0000256" key="2">
    <source>
        <dbReference type="ARBA" id="ARBA00023150"/>
    </source>
</evidence>
<dbReference type="GO" id="GO:0005737">
    <property type="term" value="C:cytoplasm"/>
    <property type="evidence" value="ECO:0007669"/>
    <property type="project" value="UniProtKB-SubCell"/>
</dbReference>
<dbReference type="GO" id="GO:0097163">
    <property type="term" value="F:sulfur carrier activity"/>
    <property type="evidence" value="ECO:0007669"/>
    <property type="project" value="UniProtKB-UniRule"/>
</dbReference>
<protein>
    <recommendedName>
        <fullName evidence="3">Sulfur carrier protein FdhD</fullName>
    </recommendedName>
</protein>
<dbReference type="GO" id="GO:0016783">
    <property type="term" value="F:sulfurtransferase activity"/>
    <property type="evidence" value="ECO:0007669"/>
    <property type="project" value="InterPro"/>
</dbReference>
<gene>
    <name evidence="3" type="primary">fdhD</name>
    <name evidence="4" type="ORF">SAMN05421772_11766</name>
</gene>
<name>A0AA45W7I7_9RHOB</name>
<comment type="function">
    <text evidence="3">Required for formate dehydrogenase (FDH) activity. Acts as a sulfur carrier protein that transfers sulfur from IscS to the molybdenum cofactor prior to its insertion into FDH.</text>
</comment>
<dbReference type="RefSeq" id="WP_076527942.1">
    <property type="nucleotide sequence ID" value="NZ_CP067140.1"/>
</dbReference>
<keyword evidence="1 3" id="KW-0963">Cytoplasm</keyword>
<dbReference type="Gene3D" id="3.10.20.10">
    <property type="match status" value="1"/>
</dbReference>
<sequence>MLSLNEFPICSATFTDAGRAPRVLPEETAVAITVNGSTYAVLMATPASLEDLAIGFARTEGIVDTIGDIEQVEIVACEDGLEARLWISKDRADAMAARRRAMAGPVGCGLCGIESLKEAMRSVPRMSGSGALISETLASRATTLLRHQQRLHMRSGSMHAAGFLSPKKGIVAVREDVGRHNALDKLVGCVENMGCAPESGAFVLTSRVSVELVQKAAMVVCGMIIAVSGPTALAIRVAHEAGITVLGFARNGTYECYCHPYRISQG</sequence>
<evidence type="ECO:0000313" key="4">
    <source>
        <dbReference type="EMBL" id="SIT09521.1"/>
    </source>
</evidence>
<comment type="similarity">
    <text evidence="3">Belongs to the FdhD family.</text>
</comment>
<dbReference type="Pfam" id="PF02634">
    <property type="entry name" value="FdhD-NarQ"/>
    <property type="match status" value="1"/>
</dbReference>
<dbReference type="InterPro" id="IPR003786">
    <property type="entry name" value="FdhD"/>
</dbReference>
<comment type="subcellular location">
    <subcellularLocation>
        <location evidence="3">Cytoplasm</location>
    </subcellularLocation>
</comment>